<dbReference type="EMBL" id="MU266616">
    <property type="protein sequence ID" value="KAH7919966.1"/>
    <property type="molecule type" value="Genomic_DNA"/>
</dbReference>
<protein>
    <submittedName>
        <fullName evidence="1">Uncharacterized protein</fullName>
    </submittedName>
</protein>
<dbReference type="Proteomes" id="UP000790709">
    <property type="component" value="Unassembled WGS sequence"/>
</dbReference>
<proteinExistence type="predicted"/>
<evidence type="ECO:0000313" key="1">
    <source>
        <dbReference type="EMBL" id="KAH7919966.1"/>
    </source>
</evidence>
<name>A0ACB8B429_9AGAM</name>
<accession>A0ACB8B429</accession>
<gene>
    <name evidence="1" type="ORF">BV22DRAFT_835370</name>
</gene>
<organism evidence="1 2">
    <name type="scientific">Leucogyrophana mollusca</name>
    <dbReference type="NCBI Taxonomy" id="85980"/>
    <lineage>
        <taxon>Eukaryota</taxon>
        <taxon>Fungi</taxon>
        <taxon>Dikarya</taxon>
        <taxon>Basidiomycota</taxon>
        <taxon>Agaricomycotina</taxon>
        <taxon>Agaricomycetes</taxon>
        <taxon>Agaricomycetidae</taxon>
        <taxon>Boletales</taxon>
        <taxon>Boletales incertae sedis</taxon>
        <taxon>Leucogyrophana</taxon>
    </lineage>
</organism>
<evidence type="ECO:0000313" key="2">
    <source>
        <dbReference type="Proteomes" id="UP000790709"/>
    </source>
</evidence>
<reference evidence="1" key="1">
    <citation type="journal article" date="2021" name="New Phytol.">
        <title>Evolutionary innovations through gain and loss of genes in the ectomycorrhizal Boletales.</title>
        <authorList>
            <person name="Wu G."/>
            <person name="Miyauchi S."/>
            <person name="Morin E."/>
            <person name="Kuo A."/>
            <person name="Drula E."/>
            <person name="Varga T."/>
            <person name="Kohler A."/>
            <person name="Feng B."/>
            <person name="Cao Y."/>
            <person name="Lipzen A."/>
            <person name="Daum C."/>
            <person name="Hundley H."/>
            <person name="Pangilinan J."/>
            <person name="Johnson J."/>
            <person name="Barry K."/>
            <person name="LaButti K."/>
            <person name="Ng V."/>
            <person name="Ahrendt S."/>
            <person name="Min B."/>
            <person name="Choi I.G."/>
            <person name="Park H."/>
            <person name="Plett J.M."/>
            <person name="Magnuson J."/>
            <person name="Spatafora J.W."/>
            <person name="Nagy L.G."/>
            <person name="Henrissat B."/>
            <person name="Grigoriev I.V."/>
            <person name="Yang Z.L."/>
            <person name="Xu J."/>
            <person name="Martin F.M."/>
        </authorList>
    </citation>
    <scope>NUCLEOTIDE SEQUENCE</scope>
    <source>
        <strain evidence="1">KUC20120723A-06</strain>
    </source>
</reference>
<sequence length="120" mass="13695">MKLETLDRNSPRRTHLHFNHPPNLRLGVLTFTFGTFLTPWNFSILAPFNAMIRYDALQVRSLVVYALGPERTPPDDHTWLASPPTHIPQSPGLIPMSRLRHRCWATSFTTHHGRSGSARS</sequence>
<keyword evidence="2" id="KW-1185">Reference proteome</keyword>
<comment type="caution">
    <text evidence="1">The sequence shown here is derived from an EMBL/GenBank/DDBJ whole genome shotgun (WGS) entry which is preliminary data.</text>
</comment>